<dbReference type="EC" id="3.1.6.1" evidence="8"/>
<comment type="similarity">
    <text evidence="1">Belongs to the sulfatase family.</text>
</comment>
<protein>
    <submittedName>
        <fullName evidence="8">Arylsulfatase</fullName>
        <ecNumber evidence="8">3.1.6.1</ecNumber>
    </submittedName>
</protein>
<name>A0A518D5G2_9BACT</name>
<dbReference type="RefSeq" id="WP_145280197.1">
    <property type="nucleotide sequence ID" value="NZ_CP036291.1"/>
</dbReference>
<reference evidence="8 9" key="1">
    <citation type="submission" date="2019-02" db="EMBL/GenBank/DDBJ databases">
        <title>Deep-cultivation of Planctomycetes and their phenomic and genomic characterization uncovers novel biology.</title>
        <authorList>
            <person name="Wiegand S."/>
            <person name="Jogler M."/>
            <person name="Boedeker C."/>
            <person name="Pinto D."/>
            <person name="Vollmers J."/>
            <person name="Rivas-Marin E."/>
            <person name="Kohn T."/>
            <person name="Peeters S.H."/>
            <person name="Heuer A."/>
            <person name="Rast P."/>
            <person name="Oberbeckmann S."/>
            <person name="Bunk B."/>
            <person name="Jeske O."/>
            <person name="Meyerdierks A."/>
            <person name="Storesund J.E."/>
            <person name="Kallscheuer N."/>
            <person name="Luecker S."/>
            <person name="Lage O.M."/>
            <person name="Pohl T."/>
            <person name="Merkel B.J."/>
            <person name="Hornburger P."/>
            <person name="Mueller R.-W."/>
            <person name="Bruemmer F."/>
            <person name="Labrenz M."/>
            <person name="Spormann A.M."/>
            <person name="Op den Camp H."/>
            <person name="Overmann J."/>
            <person name="Amann R."/>
            <person name="Jetten M.S.M."/>
            <person name="Mascher T."/>
            <person name="Medema M.H."/>
            <person name="Devos D.P."/>
            <person name="Kaster A.-K."/>
            <person name="Ovreas L."/>
            <person name="Rohde M."/>
            <person name="Galperin M.Y."/>
            <person name="Jogler C."/>
        </authorList>
    </citation>
    <scope>NUCLEOTIDE SEQUENCE [LARGE SCALE GENOMIC DNA]</scope>
    <source>
        <strain evidence="8 9">Pla175</strain>
    </source>
</reference>
<evidence type="ECO:0000256" key="6">
    <source>
        <dbReference type="SAM" id="SignalP"/>
    </source>
</evidence>
<feature type="chain" id="PRO_5021866981" evidence="6">
    <location>
        <begin position="21"/>
        <end position="514"/>
    </location>
</feature>
<dbReference type="InterPro" id="IPR024607">
    <property type="entry name" value="Sulfatase_CS"/>
</dbReference>
<evidence type="ECO:0000256" key="4">
    <source>
        <dbReference type="ARBA" id="ARBA00022837"/>
    </source>
</evidence>
<keyword evidence="6" id="KW-0732">Signal</keyword>
<feature type="region of interest" description="Disordered" evidence="5">
    <location>
        <begin position="495"/>
        <end position="514"/>
    </location>
</feature>
<keyword evidence="4" id="KW-0106">Calcium</keyword>
<dbReference type="KEGG" id="pnd:Pla175_00670"/>
<dbReference type="SUPFAM" id="SSF53649">
    <property type="entry name" value="Alkaline phosphatase-like"/>
    <property type="match status" value="1"/>
</dbReference>
<dbReference type="PROSITE" id="PS00523">
    <property type="entry name" value="SULFATASE_1"/>
    <property type="match status" value="1"/>
</dbReference>
<proteinExistence type="inferred from homology"/>
<dbReference type="EMBL" id="CP036291">
    <property type="protein sequence ID" value="QDU86717.1"/>
    <property type="molecule type" value="Genomic_DNA"/>
</dbReference>
<feature type="domain" description="Sulfatase N-terminal" evidence="7">
    <location>
        <begin position="24"/>
        <end position="385"/>
    </location>
</feature>
<dbReference type="Gene3D" id="3.40.720.10">
    <property type="entry name" value="Alkaline Phosphatase, subunit A"/>
    <property type="match status" value="1"/>
</dbReference>
<evidence type="ECO:0000259" key="7">
    <source>
        <dbReference type="Pfam" id="PF00884"/>
    </source>
</evidence>
<evidence type="ECO:0000256" key="2">
    <source>
        <dbReference type="ARBA" id="ARBA00022723"/>
    </source>
</evidence>
<dbReference type="GO" id="GO:0004065">
    <property type="term" value="F:arylsulfatase activity"/>
    <property type="evidence" value="ECO:0007669"/>
    <property type="project" value="UniProtKB-EC"/>
</dbReference>
<keyword evidence="9" id="KW-1185">Reference proteome</keyword>
<dbReference type="PANTHER" id="PTHR42693:SF53">
    <property type="entry name" value="ENDO-4-O-SULFATASE"/>
    <property type="match status" value="1"/>
</dbReference>
<dbReference type="AlphaFoldDB" id="A0A518D5G2"/>
<dbReference type="OrthoDB" id="242880at2"/>
<evidence type="ECO:0000313" key="8">
    <source>
        <dbReference type="EMBL" id="QDU86717.1"/>
    </source>
</evidence>
<keyword evidence="2" id="KW-0479">Metal-binding</keyword>
<accession>A0A518D5G2</accession>
<organism evidence="8 9">
    <name type="scientific">Pirellulimonas nuda</name>
    <dbReference type="NCBI Taxonomy" id="2528009"/>
    <lineage>
        <taxon>Bacteria</taxon>
        <taxon>Pseudomonadati</taxon>
        <taxon>Planctomycetota</taxon>
        <taxon>Planctomycetia</taxon>
        <taxon>Pirellulales</taxon>
        <taxon>Lacipirellulaceae</taxon>
        <taxon>Pirellulimonas</taxon>
    </lineage>
</organism>
<dbReference type="GO" id="GO:0046872">
    <property type="term" value="F:metal ion binding"/>
    <property type="evidence" value="ECO:0007669"/>
    <property type="project" value="UniProtKB-KW"/>
</dbReference>
<dbReference type="InterPro" id="IPR000917">
    <property type="entry name" value="Sulfatase_N"/>
</dbReference>
<evidence type="ECO:0000313" key="9">
    <source>
        <dbReference type="Proteomes" id="UP000317429"/>
    </source>
</evidence>
<dbReference type="PANTHER" id="PTHR42693">
    <property type="entry name" value="ARYLSULFATASE FAMILY MEMBER"/>
    <property type="match status" value="1"/>
</dbReference>
<feature type="signal peptide" evidence="6">
    <location>
        <begin position="1"/>
        <end position="20"/>
    </location>
</feature>
<dbReference type="Pfam" id="PF00884">
    <property type="entry name" value="Sulfatase"/>
    <property type="match status" value="1"/>
</dbReference>
<sequence precursor="true">MKTLSLLAVVAALWSPAVHAAPRPSVVIIVADDLGYADLAFLPQAPPDVRAMGTPGLDRLAARGVYFSDAYATAPICSPSRCGLITGRYQQRWGNYWFGDGGLPKGETTLAQRLRALGYATKKVGKTHLNGGPAEHPLDHGFDEFLGFRHHTWDYLRLTHADREAYEQRAAGRPLGILNVGPLERGRGEPAEFPDGFTTDVFSDEAVEFIARERGEQPFYLQLEYNAVHAPTYIASPKYAARVGFTQPAWDRDAPRWRFPYWDPNEVGWEKWHRRWGHLDAIDTLGRKRYLSQLMALDAGVGRVLDTLEARGVLDDTIVVLLSDNGGEGNNYSINAPLSGTKYMFGEGGIRVPMIVTGPGFPAGDTCGALVSAMDLVPTVLEVLGEPAAAELDGGSLVGVVQTPTASAGHDELCWSNGRQTGVIRRGKWKLAMNAGWNHSTFTLVDGFAQRGEPYAYPDGDVLFDLESDIGETRNLADDHPQVVAELKAAYQQWRASMSNPRTPSGKLRGKSGG</sequence>
<dbReference type="Proteomes" id="UP000317429">
    <property type="component" value="Chromosome"/>
</dbReference>
<dbReference type="InterPro" id="IPR017850">
    <property type="entry name" value="Alkaline_phosphatase_core_sf"/>
</dbReference>
<keyword evidence="3 8" id="KW-0378">Hydrolase</keyword>
<evidence type="ECO:0000256" key="3">
    <source>
        <dbReference type="ARBA" id="ARBA00022801"/>
    </source>
</evidence>
<dbReference type="InterPro" id="IPR050738">
    <property type="entry name" value="Sulfatase"/>
</dbReference>
<evidence type="ECO:0000256" key="1">
    <source>
        <dbReference type="ARBA" id="ARBA00008779"/>
    </source>
</evidence>
<gene>
    <name evidence="8" type="primary">atsA_4</name>
    <name evidence="8" type="ORF">Pla175_00670</name>
</gene>
<dbReference type="Gene3D" id="3.30.1120.10">
    <property type="match status" value="1"/>
</dbReference>
<evidence type="ECO:0000256" key="5">
    <source>
        <dbReference type="SAM" id="MobiDB-lite"/>
    </source>
</evidence>